<evidence type="ECO:0000259" key="1">
    <source>
        <dbReference type="Pfam" id="PF07883"/>
    </source>
</evidence>
<dbReference type="Gene3D" id="2.60.120.10">
    <property type="entry name" value="Jelly Rolls"/>
    <property type="match status" value="1"/>
</dbReference>
<evidence type="ECO:0000313" key="2">
    <source>
        <dbReference type="EMBL" id="CEA09548.1"/>
    </source>
</evidence>
<name>A0A078MQQ3_9MICC</name>
<dbReference type="InterPro" id="IPR011051">
    <property type="entry name" value="RmlC_Cupin_sf"/>
</dbReference>
<dbReference type="Pfam" id="PF07883">
    <property type="entry name" value="Cupin_2"/>
    <property type="match status" value="1"/>
</dbReference>
<protein>
    <submittedName>
        <fullName evidence="2">Cupin domain protein</fullName>
    </submittedName>
</protein>
<dbReference type="InterPro" id="IPR014710">
    <property type="entry name" value="RmlC-like_jellyroll"/>
</dbReference>
<sequence>MTSTTSVYGQAVATVQIDNDHVRVTEWRFPPGTETGWHRHEMDYVVVPTVAGHMSYETPEGQATNDLVVGASYARPAGAEHNVINKTDTEFAFVEIELKPQG</sequence>
<reference evidence="2" key="1">
    <citation type="submission" date="2014-07" db="EMBL/GenBank/DDBJ databases">
        <authorList>
            <person name="Urmite Genomes Urmite Genomes"/>
        </authorList>
    </citation>
    <scope>NUCLEOTIDE SEQUENCE</scope>
    <source>
        <strain evidence="2">11W110_air</strain>
    </source>
</reference>
<dbReference type="CDD" id="cd06982">
    <property type="entry name" value="cupin_BauB-like"/>
    <property type="match status" value="1"/>
</dbReference>
<organism evidence="2">
    <name type="scientific">Arthrobacter saudimassiliensis</name>
    <dbReference type="NCBI Taxonomy" id="1461584"/>
    <lineage>
        <taxon>Bacteria</taxon>
        <taxon>Bacillati</taxon>
        <taxon>Actinomycetota</taxon>
        <taxon>Actinomycetes</taxon>
        <taxon>Micrococcales</taxon>
        <taxon>Micrococcaceae</taxon>
        <taxon>Arthrobacter</taxon>
    </lineage>
</organism>
<proteinExistence type="predicted"/>
<dbReference type="AlphaFoldDB" id="A0A078MQQ3"/>
<dbReference type="PATRIC" id="fig|1461584.3.peg.2894"/>
<dbReference type="SUPFAM" id="SSF51182">
    <property type="entry name" value="RmlC-like cupins"/>
    <property type="match status" value="1"/>
</dbReference>
<accession>A0A078MQQ3</accession>
<dbReference type="EMBL" id="LN483072">
    <property type="protein sequence ID" value="CEA09548.1"/>
    <property type="molecule type" value="Genomic_DNA"/>
</dbReference>
<gene>
    <name evidence="2" type="ORF">BN1051_02919</name>
</gene>
<feature type="domain" description="Cupin type-2" evidence="1">
    <location>
        <begin position="26"/>
        <end position="96"/>
    </location>
</feature>
<dbReference type="InterPro" id="IPR013096">
    <property type="entry name" value="Cupin_2"/>
</dbReference>